<feature type="active site" description="Cysteine persulfide intermediate" evidence="4">
    <location>
        <position position="109"/>
    </location>
</feature>
<gene>
    <name evidence="5" type="ORF">H1S06_07810</name>
</gene>
<dbReference type="EMBL" id="JACEMT010000043">
    <property type="protein sequence ID" value="MBA4502269.1"/>
    <property type="molecule type" value="Genomic_DNA"/>
</dbReference>
<protein>
    <recommendedName>
        <fullName evidence="3">Sulfurtransferase</fullName>
        <ecNumber evidence="3">2.8.1.-</ecNumber>
    </recommendedName>
</protein>
<comment type="similarity">
    <text evidence="3">Belongs to the dsrC/tusE family.</text>
</comment>
<keyword evidence="2" id="KW-0963">Cytoplasm</keyword>
<dbReference type="InterPro" id="IPR025526">
    <property type="entry name" value="DsrC-like_dom_sf"/>
</dbReference>
<dbReference type="Proteomes" id="UP000538931">
    <property type="component" value="Unassembled WGS sequence"/>
</dbReference>
<dbReference type="InterPro" id="IPR007453">
    <property type="entry name" value="DsrC/TusE"/>
</dbReference>
<keyword evidence="6" id="KW-1185">Reference proteome</keyword>
<dbReference type="PIRSF" id="PIRSF006223">
    <property type="entry name" value="DsrC_TusE"/>
    <property type="match status" value="1"/>
</dbReference>
<sequence length="110" mass="12416">MELIVNGHAIALDEEGYLYDLHAWTPAVAEHLAHEEGLELTDAHWEIIYLLRDFYQDYQLSPAMRPLTKAVATKLGQDKGRSIYLMKLFPGSPAKRIARLAGLPKPDNCL</sequence>
<dbReference type="SUPFAM" id="SSF69721">
    <property type="entry name" value="DsrC, the gamma subunit of dissimilatory sulfite reductase"/>
    <property type="match status" value="1"/>
</dbReference>
<dbReference type="Pfam" id="PF04358">
    <property type="entry name" value="DsrC"/>
    <property type="match status" value="1"/>
</dbReference>
<dbReference type="PANTHER" id="PTHR37010">
    <property type="entry name" value="SULFURTRANSFERASE TUSE"/>
    <property type="match status" value="1"/>
</dbReference>
<dbReference type="Gene3D" id="3.30.1420.10">
    <property type="match status" value="1"/>
</dbReference>
<evidence type="ECO:0000256" key="4">
    <source>
        <dbReference type="PIRSR" id="PIRSR006223-50"/>
    </source>
</evidence>
<reference evidence="5 6" key="1">
    <citation type="submission" date="2020-07" db="EMBL/GenBank/DDBJ databases">
        <title>Bacterium isolated from marien macroalgae.</title>
        <authorList>
            <person name="Zhu K."/>
            <person name="Lu D."/>
            <person name="Du Z."/>
        </authorList>
    </citation>
    <scope>NUCLEOTIDE SEQUENCE [LARGE SCALE GENOMIC DNA]</scope>
    <source>
        <strain evidence="5 6">3-1745</strain>
    </source>
</reference>
<dbReference type="GO" id="GO:0002143">
    <property type="term" value="P:tRNA wobble position uridine thiolation"/>
    <property type="evidence" value="ECO:0007669"/>
    <property type="project" value="TreeGrafter"/>
</dbReference>
<dbReference type="GO" id="GO:0016740">
    <property type="term" value="F:transferase activity"/>
    <property type="evidence" value="ECO:0007669"/>
    <property type="project" value="UniProtKB-KW"/>
</dbReference>
<organism evidence="5 6">
    <name type="scientific">Marinobacterium marinum</name>
    <dbReference type="NCBI Taxonomy" id="2756129"/>
    <lineage>
        <taxon>Bacteria</taxon>
        <taxon>Pseudomonadati</taxon>
        <taxon>Pseudomonadota</taxon>
        <taxon>Gammaproteobacteria</taxon>
        <taxon>Oceanospirillales</taxon>
        <taxon>Oceanospirillaceae</taxon>
        <taxon>Marinobacterium</taxon>
    </lineage>
</organism>
<dbReference type="GO" id="GO:0005737">
    <property type="term" value="C:cytoplasm"/>
    <property type="evidence" value="ECO:0007669"/>
    <property type="project" value="UniProtKB-SubCell"/>
</dbReference>
<dbReference type="PANTHER" id="PTHR37010:SF1">
    <property type="entry name" value="SULFURTRANSFERASE TUSE"/>
    <property type="match status" value="1"/>
</dbReference>
<evidence type="ECO:0000256" key="1">
    <source>
        <dbReference type="ARBA" id="ARBA00004496"/>
    </source>
</evidence>
<dbReference type="RefSeq" id="WP_181738924.1">
    <property type="nucleotide sequence ID" value="NZ_JACEMT010000043.1"/>
</dbReference>
<evidence type="ECO:0000256" key="3">
    <source>
        <dbReference type="PIRNR" id="PIRNR006223"/>
    </source>
</evidence>
<dbReference type="InterPro" id="IPR042072">
    <property type="entry name" value="DsrC-like_C"/>
</dbReference>
<dbReference type="NCBIfam" id="TIGR03342">
    <property type="entry name" value="dsrC_tusE_dsvC"/>
    <property type="match status" value="1"/>
</dbReference>
<keyword evidence="3" id="KW-0808">Transferase</keyword>
<evidence type="ECO:0000313" key="5">
    <source>
        <dbReference type="EMBL" id="MBA4502269.1"/>
    </source>
</evidence>
<dbReference type="EC" id="2.8.1.-" evidence="3"/>
<dbReference type="Gene3D" id="1.10.10.370">
    <property type="entry name" value="DsrC-like protein, C-terminal domain"/>
    <property type="match status" value="1"/>
</dbReference>
<comment type="function">
    <text evidence="3">Part of a sulfur-relay system.</text>
</comment>
<dbReference type="AlphaFoldDB" id="A0A7W1WXW9"/>
<dbReference type="GO" id="GO:0097163">
    <property type="term" value="F:sulfur carrier activity"/>
    <property type="evidence" value="ECO:0007669"/>
    <property type="project" value="TreeGrafter"/>
</dbReference>
<evidence type="ECO:0000256" key="2">
    <source>
        <dbReference type="ARBA" id="ARBA00022490"/>
    </source>
</evidence>
<dbReference type="InterPro" id="IPR043163">
    <property type="entry name" value="DsrC-like_N"/>
</dbReference>
<evidence type="ECO:0000313" key="6">
    <source>
        <dbReference type="Proteomes" id="UP000538931"/>
    </source>
</evidence>
<comment type="caution">
    <text evidence="5">The sequence shown here is derived from an EMBL/GenBank/DDBJ whole genome shotgun (WGS) entry which is preliminary data.</text>
</comment>
<name>A0A7W1WXW9_9GAMM</name>
<accession>A0A7W1WXW9</accession>
<comment type="subcellular location">
    <subcellularLocation>
        <location evidence="1">Cytoplasm</location>
    </subcellularLocation>
</comment>
<proteinExistence type="inferred from homology"/>